<sequence length="348" mass="38731">MDKKELEKKITREVFKVVYTLTNGYDKKYIPESKILSEVKQRIANSRNIPKLKILVHECLENLRNAGVFHQIDPERFSVNQLSSDAACDFAQPSEVKNLMCWIGSRKRRFSNTSLHTEDTQAAPENSLRNDEVKCTCKRLRTNSGDVLNVDDKKPVMKLYEMCGLHPHLNMNLAGSACGENDRQLDQHLEKISFAGSVYSIGNEHEFCSCSESPSAESLETTNTADELTQTIDNPAGSACGEYDHELDQHLTKISFAGSVYSEGNEDEICSGSESPSAESLETRNTTDELTQTIDNVGIPTKNKLEHQPPFQNDGKASGDDKIKDECVSHSESSSEQQSQKITLSTAT</sequence>
<keyword evidence="3" id="KW-1185">Reference proteome</keyword>
<protein>
    <submittedName>
        <fullName evidence="2">Uncharacterized protein</fullName>
    </submittedName>
</protein>
<reference evidence="2" key="2">
    <citation type="submission" date="2020-05" db="UniProtKB">
        <authorList>
            <consortium name="EnsemblMetazoa"/>
        </authorList>
    </citation>
    <scope>IDENTIFICATION</scope>
    <source>
        <strain evidence="2">IAEA</strain>
    </source>
</reference>
<name>A0A1B0A1K9_GLOPL</name>
<reference evidence="3" key="1">
    <citation type="submission" date="2014-03" db="EMBL/GenBank/DDBJ databases">
        <authorList>
            <person name="Aksoy S."/>
            <person name="Warren W."/>
            <person name="Wilson R.K."/>
        </authorList>
    </citation>
    <scope>NUCLEOTIDE SEQUENCE [LARGE SCALE GENOMIC DNA]</scope>
    <source>
        <strain evidence="3">IAEA</strain>
    </source>
</reference>
<dbReference type="AlphaFoldDB" id="A0A1B0A1K9"/>
<organism evidence="2 3">
    <name type="scientific">Glossina pallidipes</name>
    <name type="common">Tsetse fly</name>
    <dbReference type="NCBI Taxonomy" id="7398"/>
    <lineage>
        <taxon>Eukaryota</taxon>
        <taxon>Metazoa</taxon>
        <taxon>Ecdysozoa</taxon>
        <taxon>Arthropoda</taxon>
        <taxon>Hexapoda</taxon>
        <taxon>Insecta</taxon>
        <taxon>Pterygota</taxon>
        <taxon>Neoptera</taxon>
        <taxon>Endopterygota</taxon>
        <taxon>Diptera</taxon>
        <taxon>Brachycera</taxon>
        <taxon>Muscomorpha</taxon>
        <taxon>Hippoboscoidea</taxon>
        <taxon>Glossinidae</taxon>
        <taxon>Glossina</taxon>
    </lineage>
</organism>
<accession>A0A1B0A1K9</accession>
<feature type="compositionally biased region" description="Basic and acidic residues" evidence="1">
    <location>
        <begin position="317"/>
        <end position="329"/>
    </location>
</feature>
<evidence type="ECO:0000256" key="1">
    <source>
        <dbReference type="SAM" id="MobiDB-lite"/>
    </source>
</evidence>
<dbReference type="Proteomes" id="UP000092445">
    <property type="component" value="Unassembled WGS sequence"/>
</dbReference>
<evidence type="ECO:0000313" key="3">
    <source>
        <dbReference type="Proteomes" id="UP000092445"/>
    </source>
</evidence>
<dbReference type="EnsemblMetazoa" id="GPAI031689-RA">
    <property type="protein sequence ID" value="GPAI031689-PA"/>
    <property type="gene ID" value="GPAI031689"/>
</dbReference>
<feature type="compositionally biased region" description="Low complexity" evidence="1">
    <location>
        <begin position="330"/>
        <end position="340"/>
    </location>
</feature>
<dbReference type="VEuPathDB" id="VectorBase:GPAI031689"/>
<feature type="region of interest" description="Disordered" evidence="1">
    <location>
        <begin position="299"/>
        <end position="348"/>
    </location>
</feature>
<evidence type="ECO:0000313" key="2">
    <source>
        <dbReference type="EnsemblMetazoa" id="GPAI031689-PA"/>
    </source>
</evidence>
<feature type="region of interest" description="Disordered" evidence="1">
    <location>
        <begin position="265"/>
        <end position="287"/>
    </location>
</feature>
<proteinExistence type="predicted"/>